<keyword evidence="7" id="KW-0732">Signal</keyword>
<sequence>MLIKRQPILTVILSLLLFSCVYYNQFQEQYSADLKNILYSAEAAAASLPIKFQNEDSPGNTRVINYTNATFFIEVSGRPDLSFRQICAVEAALSAHSGNPVIVYMTGYNGTSSHWMKASENLYIKKLNLDELFLNTHLEKVYRAKNFRTKPPVEHIADLSRIALLKKHGGLYLDIDMILMKSALDLGSFMLKNQGNGVLRFDKNSPLLAKIYQLLGNVKYNRGDYTLLGAKIIKKAVKELCYFNDSVSSIKKAGEICGINFVDNDLFSPVPWFEFKKLFTKNIDLNKFRTKITKKAVAFHFAGHMTKNIPVFKNASSLFNTVARKYCPVIYQSFPDVY</sequence>
<keyword evidence="6" id="KW-0472">Membrane</keyword>
<dbReference type="EMBL" id="JAVRJZ010000001">
    <property type="protein sequence ID" value="KAK2728078.1"/>
    <property type="molecule type" value="Genomic_DNA"/>
</dbReference>
<dbReference type="GO" id="GO:0016758">
    <property type="term" value="F:hexosyltransferase activity"/>
    <property type="evidence" value="ECO:0007669"/>
    <property type="project" value="UniProtKB-ARBA"/>
</dbReference>
<evidence type="ECO:0000313" key="9">
    <source>
        <dbReference type="EMBL" id="KAK2728080.1"/>
    </source>
</evidence>
<evidence type="ECO:0000256" key="2">
    <source>
        <dbReference type="ARBA" id="ARBA00009003"/>
    </source>
</evidence>
<dbReference type="InterPro" id="IPR007577">
    <property type="entry name" value="GlycoTrfase_DXD_sugar-bd_CS"/>
</dbReference>
<evidence type="ECO:0000256" key="7">
    <source>
        <dbReference type="SAM" id="SignalP"/>
    </source>
</evidence>
<organism evidence="9 10">
    <name type="scientific">Artemia franciscana</name>
    <name type="common">Brine shrimp</name>
    <name type="synonym">Artemia sanfranciscana</name>
    <dbReference type="NCBI Taxonomy" id="6661"/>
    <lineage>
        <taxon>Eukaryota</taxon>
        <taxon>Metazoa</taxon>
        <taxon>Ecdysozoa</taxon>
        <taxon>Arthropoda</taxon>
        <taxon>Crustacea</taxon>
        <taxon>Branchiopoda</taxon>
        <taxon>Anostraca</taxon>
        <taxon>Artemiidae</taxon>
        <taxon>Artemia</taxon>
    </lineage>
</organism>
<evidence type="ECO:0000259" key="8">
    <source>
        <dbReference type="Pfam" id="PF04572"/>
    </source>
</evidence>
<evidence type="ECO:0000256" key="4">
    <source>
        <dbReference type="ARBA" id="ARBA00022679"/>
    </source>
</evidence>
<dbReference type="PROSITE" id="PS51257">
    <property type="entry name" value="PROKAR_LIPOPROTEIN"/>
    <property type="match status" value="1"/>
</dbReference>
<comment type="similarity">
    <text evidence="2">Belongs to the glycosyltransferase 32 family.</text>
</comment>
<dbReference type="GO" id="GO:0006688">
    <property type="term" value="P:glycosphingolipid biosynthetic process"/>
    <property type="evidence" value="ECO:0007669"/>
    <property type="project" value="TreeGrafter"/>
</dbReference>
<evidence type="ECO:0000313" key="10">
    <source>
        <dbReference type="Proteomes" id="UP001187531"/>
    </source>
</evidence>
<evidence type="ECO:0000256" key="1">
    <source>
        <dbReference type="ARBA" id="ARBA00004323"/>
    </source>
</evidence>
<dbReference type="Gene3D" id="3.90.550.20">
    <property type="match status" value="1"/>
</dbReference>
<comment type="subcellular location">
    <subcellularLocation>
        <location evidence="1">Golgi apparatus membrane</location>
        <topology evidence="1">Single-pass type II membrane protein</topology>
    </subcellularLocation>
</comment>
<reference evidence="9" key="1">
    <citation type="submission" date="2023-07" db="EMBL/GenBank/DDBJ databases">
        <title>Chromosome-level genome assembly of Artemia franciscana.</title>
        <authorList>
            <person name="Jo E."/>
        </authorList>
    </citation>
    <scope>NUCLEOTIDE SEQUENCE</scope>
    <source>
        <tissue evidence="9">Whole body</tissue>
    </source>
</reference>
<feature type="signal peptide" evidence="7">
    <location>
        <begin position="1"/>
        <end position="23"/>
    </location>
</feature>
<dbReference type="EMBL" id="JAVRJZ010000001">
    <property type="protein sequence ID" value="KAK2728080.1"/>
    <property type="molecule type" value="Genomic_DNA"/>
</dbReference>
<gene>
    <name evidence="9" type="ORF">QYM36_008528</name>
</gene>
<dbReference type="SUPFAM" id="SSF53448">
    <property type="entry name" value="Nucleotide-diphospho-sugar transferases"/>
    <property type="match status" value="1"/>
</dbReference>
<dbReference type="PANTHER" id="PTHR12042:SF21">
    <property type="entry name" value="ALPHA1,4-GALACTOSYLTRANSFERASE 1-RELATED"/>
    <property type="match status" value="1"/>
</dbReference>
<proteinExistence type="inferred from homology"/>
<keyword evidence="4" id="KW-0808">Transferase</keyword>
<evidence type="ECO:0000256" key="3">
    <source>
        <dbReference type="ARBA" id="ARBA00022676"/>
    </source>
</evidence>
<dbReference type="EMBL" id="JAVRJZ010000001">
    <property type="protein sequence ID" value="KAK2728079.1"/>
    <property type="molecule type" value="Genomic_DNA"/>
</dbReference>
<dbReference type="InterPro" id="IPR029044">
    <property type="entry name" value="Nucleotide-diphossugar_trans"/>
</dbReference>
<dbReference type="InterPro" id="IPR051981">
    <property type="entry name" value="Glycosyltransf_32"/>
</dbReference>
<dbReference type="PANTHER" id="PTHR12042">
    <property type="entry name" value="LACTOSYLCERAMIDE 4-ALPHA-GALACTOSYLTRANSFERASE ALPHA- 1,4-GALACTOSYLTRANSFERASE"/>
    <property type="match status" value="1"/>
</dbReference>
<protein>
    <recommendedName>
        <fullName evidence="8">Alpha 1,4-glycosyltransferase domain-containing protein</fullName>
    </recommendedName>
</protein>
<dbReference type="Pfam" id="PF04572">
    <property type="entry name" value="Gb3_synth"/>
    <property type="match status" value="1"/>
</dbReference>
<dbReference type="InterPro" id="IPR007652">
    <property type="entry name" value="A1-4-GlycosylTfrase_dom"/>
</dbReference>
<evidence type="ECO:0000256" key="6">
    <source>
        <dbReference type="ARBA" id="ARBA00023136"/>
    </source>
</evidence>
<dbReference type="Proteomes" id="UP001187531">
    <property type="component" value="Unassembled WGS sequence"/>
</dbReference>
<accession>A0AA88IBS1</accession>
<dbReference type="Pfam" id="PF04488">
    <property type="entry name" value="Gly_transf_sug"/>
    <property type="match status" value="1"/>
</dbReference>
<dbReference type="AlphaFoldDB" id="A0AA88IBS1"/>
<dbReference type="EMBL" id="JAVRJZ010000001">
    <property type="protein sequence ID" value="KAK2728077.1"/>
    <property type="molecule type" value="Genomic_DNA"/>
</dbReference>
<comment type="caution">
    <text evidence="9">The sequence shown here is derived from an EMBL/GenBank/DDBJ whole genome shotgun (WGS) entry which is preliminary data.</text>
</comment>
<keyword evidence="3" id="KW-0328">Glycosyltransferase</keyword>
<evidence type="ECO:0000256" key="5">
    <source>
        <dbReference type="ARBA" id="ARBA00023034"/>
    </source>
</evidence>
<keyword evidence="5" id="KW-0333">Golgi apparatus</keyword>
<dbReference type="GO" id="GO:0000139">
    <property type="term" value="C:Golgi membrane"/>
    <property type="evidence" value="ECO:0007669"/>
    <property type="project" value="UniProtKB-SubCell"/>
</dbReference>
<keyword evidence="10" id="KW-1185">Reference proteome</keyword>
<name>A0AA88IBS1_ARTSF</name>
<feature type="chain" id="PRO_5041851747" description="Alpha 1,4-glycosyltransferase domain-containing protein" evidence="7">
    <location>
        <begin position="24"/>
        <end position="338"/>
    </location>
</feature>
<feature type="domain" description="Alpha 1,4-glycosyltransferase" evidence="8">
    <location>
        <begin position="201"/>
        <end position="333"/>
    </location>
</feature>